<feature type="domain" description="HAMP" evidence="7">
    <location>
        <begin position="217"/>
        <end position="269"/>
    </location>
</feature>
<name>A0A6V8N2G8_9BACT</name>
<comment type="subcellular location">
    <subcellularLocation>
        <location evidence="1">Membrane</location>
    </subcellularLocation>
</comment>
<keyword evidence="5" id="KW-0812">Transmembrane</keyword>
<evidence type="ECO:0000259" key="7">
    <source>
        <dbReference type="PROSITE" id="PS50885"/>
    </source>
</evidence>
<dbReference type="PANTHER" id="PTHR32089:SF112">
    <property type="entry name" value="LYSOZYME-LIKE PROTEIN-RELATED"/>
    <property type="match status" value="1"/>
</dbReference>
<dbReference type="AlphaFoldDB" id="A0A6V8N2G8"/>
<dbReference type="InterPro" id="IPR003660">
    <property type="entry name" value="HAMP_dom"/>
</dbReference>
<dbReference type="RefSeq" id="WP_183350893.1">
    <property type="nucleotide sequence ID" value="NZ_BLXY01000018.1"/>
</dbReference>
<dbReference type="Pfam" id="PF12729">
    <property type="entry name" value="4HB_MCP_1"/>
    <property type="match status" value="1"/>
</dbReference>
<dbReference type="CDD" id="cd11386">
    <property type="entry name" value="MCP_signal"/>
    <property type="match status" value="1"/>
</dbReference>
<dbReference type="CDD" id="cd06225">
    <property type="entry name" value="HAMP"/>
    <property type="match status" value="1"/>
</dbReference>
<keyword evidence="2 4" id="KW-0807">Transducer</keyword>
<dbReference type="InterPro" id="IPR004090">
    <property type="entry name" value="Chemotax_Me-accpt_rcpt"/>
</dbReference>
<dbReference type="Proteomes" id="UP000568888">
    <property type="component" value="Unassembled WGS sequence"/>
</dbReference>
<evidence type="ECO:0000256" key="5">
    <source>
        <dbReference type="SAM" id="Phobius"/>
    </source>
</evidence>
<dbReference type="InterPro" id="IPR024478">
    <property type="entry name" value="HlyB_4HB_MCP"/>
</dbReference>
<keyword evidence="11" id="KW-1185">Reference proteome</keyword>
<proteinExistence type="inferred from homology"/>
<sequence length="546" mass="58122">MLNFLSRFRIGTRLNVCFSIATIIIILLGVLGYTGTTSMLAHIDEIAGAHAKLLELAQANRAEINMLRRYEKDAFINMADAAKVEAYRKKWDAAFEKFQDQNKAMLKLAEHPEEKEILGKVMKGSDEYAAGFKKVYDEVKAGRITTTQDANHAIDTYKSATHRAESQVGEFSKVMEREMGKTVAAVRTSADRIKVTITFISLIAALMAIILSVIITRSITLPLARLVRVAETVATGDLSQSIEVTSRDETGQLMAAMKTMTESLRGMIGAVTNTSQQVSAAANQVHGISDRIAEEAEEVASQSGTVATAGEQMSATSGDIASTCHQAAQGAQRAMHSASDGAAVVERTIAVMGQIADRVRESAQTVAGLGERSDQIGAIIGTIEDIADQTNLLALNAAIEAARAGEQGRGFAVVADEVRALAERTTRATREIAEMIKAIQGETREAVAAMEQGVEQVASGTEEAGKSGAALGEILDLVQAVAMQVGQIATAAEEQTATTSEIAGNMHRITQVVARTSQGASESAVEAGSLTTYAAQLQDLVQRFKL</sequence>
<feature type="transmembrane region" description="Helical" evidence="5">
    <location>
        <begin position="12"/>
        <end position="33"/>
    </location>
</feature>
<dbReference type="PROSITE" id="PS50111">
    <property type="entry name" value="CHEMOTAXIS_TRANSDUC_2"/>
    <property type="match status" value="1"/>
</dbReference>
<dbReference type="InterPro" id="IPR004089">
    <property type="entry name" value="MCPsignal_dom"/>
</dbReference>
<dbReference type="PROSITE" id="PS50885">
    <property type="entry name" value="HAMP"/>
    <property type="match status" value="1"/>
</dbReference>
<evidence type="ECO:0000313" key="10">
    <source>
        <dbReference type="Proteomes" id="UP000568888"/>
    </source>
</evidence>
<comment type="similarity">
    <text evidence="3">Belongs to the methyl-accepting chemotaxis (MCP) protein family.</text>
</comment>
<accession>A0A6V8N2G8</accession>
<organism evidence="8 10">
    <name type="scientific">Geomonas paludis</name>
    <dbReference type="NCBI Taxonomy" id="2740185"/>
    <lineage>
        <taxon>Bacteria</taxon>
        <taxon>Pseudomonadati</taxon>
        <taxon>Thermodesulfobacteriota</taxon>
        <taxon>Desulfuromonadia</taxon>
        <taxon>Geobacterales</taxon>
        <taxon>Geobacteraceae</taxon>
        <taxon>Geomonas</taxon>
    </lineage>
</organism>
<dbReference type="Pfam" id="PF00672">
    <property type="entry name" value="HAMP"/>
    <property type="match status" value="1"/>
</dbReference>
<evidence type="ECO:0000256" key="3">
    <source>
        <dbReference type="ARBA" id="ARBA00029447"/>
    </source>
</evidence>
<keyword evidence="5" id="KW-0472">Membrane</keyword>
<dbReference type="Proteomes" id="UP000831485">
    <property type="component" value="Chromosome"/>
</dbReference>
<evidence type="ECO:0000256" key="4">
    <source>
        <dbReference type="PROSITE-ProRule" id="PRU00284"/>
    </source>
</evidence>
<evidence type="ECO:0000313" key="11">
    <source>
        <dbReference type="Proteomes" id="UP000831485"/>
    </source>
</evidence>
<feature type="transmembrane region" description="Helical" evidence="5">
    <location>
        <begin position="195"/>
        <end position="215"/>
    </location>
</feature>
<dbReference type="PANTHER" id="PTHR32089">
    <property type="entry name" value="METHYL-ACCEPTING CHEMOTAXIS PROTEIN MCPB"/>
    <property type="match status" value="1"/>
</dbReference>
<evidence type="ECO:0000256" key="1">
    <source>
        <dbReference type="ARBA" id="ARBA00004370"/>
    </source>
</evidence>
<protein>
    <submittedName>
        <fullName evidence="8">Methyl-accepting chemotaxis protein</fullName>
    </submittedName>
</protein>
<dbReference type="PRINTS" id="PR00260">
    <property type="entry name" value="CHEMTRNSDUCR"/>
</dbReference>
<dbReference type="SMART" id="SM00283">
    <property type="entry name" value="MA"/>
    <property type="match status" value="1"/>
</dbReference>
<evidence type="ECO:0000256" key="2">
    <source>
        <dbReference type="ARBA" id="ARBA00023224"/>
    </source>
</evidence>
<gene>
    <name evidence="8" type="primary">mcp40H-19_4</name>
    <name evidence="8" type="ORF">GMPD_40830</name>
    <name evidence="9" type="ORF">M1B72_01120</name>
</gene>
<dbReference type="SMART" id="SM00304">
    <property type="entry name" value="HAMP"/>
    <property type="match status" value="1"/>
</dbReference>
<reference evidence="9" key="3">
    <citation type="submission" date="2022-04" db="EMBL/GenBank/DDBJ databases">
        <authorList>
            <person name="Liu G."/>
        </authorList>
    </citation>
    <scope>NUCLEOTIDE SEQUENCE</scope>
    <source>
        <strain evidence="9">RG22</strain>
    </source>
</reference>
<dbReference type="GO" id="GO:0007165">
    <property type="term" value="P:signal transduction"/>
    <property type="evidence" value="ECO:0007669"/>
    <property type="project" value="UniProtKB-KW"/>
</dbReference>
<feature type="domain" description="Methyl-accepting transducer" evidence="6">
    <location>
        <begin position="274"/>
        <end position="510"/>
    </location>
</feature>
<evidence type="ECO:0000313" key="9">
    <source>
        <dbReference type="EMBL" id="UPU36333.1"/>
    </source>
</evidence>
<dbReference type="GO" id="GO:0004888">
    <property type="term" value="F:transmembrane signaling receptor activity"/>
    <property type="evidence" value="ECO:0007669"/>
    <property type="project" value="InterPro"/>
</dbReference>
<evidence type="ECO:0000259" key="6">
    <source>
        <dbReference type="PROSITE" id="PS50111"/>
    </source>
</evidence>
<dbReference type="GO" id="GO:0016020">
    <property type="term" value="C:membrane"/>
    <property type="evidence" value="ECO:0007669"/>
    <property type="project" value="UniProtKB-SubCell"/>
</dbReference>
<dbReference type="EMBL" id="CP096574">
    <property type="protein sequence ID" value="UPU36333.1"/>
    <property type="molecule type" value="Genomic_DNA"/>
</dbReference>
<dbReference type="EMBL" id="BLXY01000018">
    <property type="protein sequence ID" value="GFO66164.1"/>
    <property type="molecule type" value="Genomic_DNA"/>
</dbReference>
<reference evidence="10" key="1">
    <citation type="submission" date="2020-06" db="EMBL/GenBank/DDBJ databases">
        <title>Draft genomic sequecing of Geomonas sp. Red736.</title>
        <authorList>
            <person name="Itoh H."/>
            <person name="Xu Z.X."/>
            <person name="Ushijima N."/>
            <person name="Masuda Y."/>
            <person name="Shiratori Y."/>
            <person name="Senoo K."/>
        </authorList>
    </citation>
    <scope>NUCLEOTIDE SEQUENCE [LARGE SCALE GENOMIC DNA]</scope>
    <source>
        <strain evidence="10">Red736</strain>
    </source>
</reference>
<evidence type="ECO:0000313" key="8">
    <source>
        <dbReference type="EMBL" id="GFO66164.1"/>
    </source>
</evidence>
<dbReference type="Gene3D" id="1.10.287.950">
    <property type="entry name" value="Methyl-accepting chemotaxis protein"/>
    <property type="match status" value="1"/>
</dbReference>
<dbReference type="FunFam" id="1.10.287.950:FF:000001">
    <property type="entry name" value="Methyl-accepting chemotaxis sensory transducer"/>
    <property type="match status" value="1"/>
</dbReference>
<reference evidence="8" key="2">
    <citation type="journal article" date="2021" name="Int. J. Syst. Evol. Microbiol.">
        <title>Geomonas silvestris sp. nov., Geomonas paludis sp. nov. and Geomonas limicola sp. nov., isolated from terrestrial environments, and emended description of the genus Geomonas.</title>
        <authorList>
            <person name="Itoh H."/>
            <person name="Xu Z."/>
            <person name="Masuda Y."/>
            <person name="Ushijima N."/>
            <person name="Hayakawa C."/>
            <person name="Shiratori Y."/>
            <person name="Senoo K."/>
        </authorList>
    </citation>
    <scope>NUCLEOTIDE SEQUENCE</scope>
    <source>
        <strain evidence="8">Red736</strain>
    </source>
</reference>
<dbReference type="Pfam" id="PF00015">
    <property type="entry name" value="MCPsignal"/>
    <property type="match status" value="1"/>
</dbReference>
<dbReference type="GO" id="GO:0006935">
    <property type="term" value="P:chemotaxis"/>
    <property type="evidence" value="ECO:0007669"/>
    <property type="project" value="InterPro"/>
</dbReference>
<dbReference type="SUPFAM" id="SSF58104">
    <property type="entry name" value="Methyl-accepting chemotaxis protein (MCP) signaling domain"/>
    <property type="match status" value="1"/>
</dbReference>
<keyword evidence="5" id="KW-1133">Transmembrane helix</keyword>